<keyword evidence="3" id="KW-1185">Reference proteome</keyword>
<proteinExistence type="predicted"/>
<gene>
    <name evidence="2" type="ORF">TVAG_447220</name>
</gene>
<evidence type="ECO:0000313" key="2">
    <source>
        <dbReference type="EMBL" id="EAY16764.1"/>
    </source>
</evidence>
<reference evidence="2" key="2">
    <citation type="journal article" date="2007" name="Science">
        <title>Draft genome sequence of the sexually transmitted pathogen Trichomonas vaginalis.</title>
        <authorList>
            <person name="Carlton J.M."/>
            <person name="Hirt R.P."/>
            <person name="Silva J.C."/>
            <person name="Delcher A.L."/>
            <person name="Schatz M."/>
            <person name="Zhao Q."/>
            <person name="Wortman J.R."/>
            <person name="Bidwell S.L."/>
            <person name="Alsmark U.C.M."/>
            <person name="Besteiro S."/>
            <person name="Sicheritz-Ponten T."/>
            <person name="Noel C.J."/>
            <person name="Dacks J.B."/>
            <person name="Foster P.G."/>
            <person name="Simillion C."/>
            <person name="Van de Peer Y."/>
            <person name="Miranda-Saavedra D."/>
            <person name="Barton G.J."/>
            <person name="Westrop G.D."/>
            <person name="Mueller S."/>
            <person name="Dessi D."/>
            <person name="Fiori P.L."/>
            <person name="Ren Q."/>
            <person name="Paulsen I."/>
            <person name="Zhang H."/>
            <person name="Bastida-Corcuera F.D."/>
            <person name="Simoes-Barbosa A."/>
            <person name="Brown M.T."/>
            <person name="Hayes R.D."/>
            <person name="Mukherjee M."/>
            <person name="Okumura C.Y."/>
            <person name="Schneider R."/>
            <person name="Smith A.J."/>
            <person name="Vanacova S."/>
            <person name="Villalvazo M."/>
            <person name="Haas B.J."/>
            <person name="Pertea M."/>
            <person name="Feldblyum T.V."/>
            <person name="Utterback T.R."/>
            <person name="Shu C.L."/>
            <person name="Osoegawa K."/>
            <person name="de Jong P.J."/>
            <person name="Hrdy I."/>
            <person name="Horvathova L."/>
            <person name="Zubacova Z."/>
            <person name="Dolezal P."/>
            <person name="Malik S.B."/>
            <person name="Logsdon J.M. Jr."/>
            <person name="Henze K."/>
            <person name="Gupta A."/>
            <person name="Wang C.C."/>
            <person name="Dunne R.L."/>
            <person name="Upcroft J.A."/>
            <person name="Upcroft P."/>
            <person name="White O."/>
            <person name="Salzberg S.L."/>
            <person name="Tang P."/>
            <person name="Chiu C.-H."/>
            <person name="Lee Y.-S."/>
            <person name="Embley T.M."/>
            <person name="Coombs G.H."/>
            <person name="Mottram J.C."/>
            <person name="Tachezy J."/>
            <person name="Fraser-Liggett C.M."/>
            <person name="Johnson P.J."/>
        </authorList>
    </citation>
    <scope>NUCLEOTIDE SEQUENCE [LARGE SCALE GENOMIC DNA]</scope>
    <source>
        <strain evidence="2">G3</strain>
    </source>
</reference>
<evidence type="ECO:0000313" key="3">
    <source>
        <dbReference type="Proteomes" id="UP000001542"/>
    </source>
</evidence>
<sequence length="155" mass="17759">MMGYQQPPMAPPLNYITPKPAKPLPPSSIPPRGYRHARKPIPFPGVPQVPDSFNFPILNEMMTFTTAAPQSEHHRIQMMPKMTKEYNLQHQTNSQIFFHAITHPSKEITLPEQPKVETSTVFVPHTDQPFIPEVSYFSVNELENPPEIPQDQESY</sequence>
<dbReference type="AlphaFoldDB" id="A2DRZ4"/>
<dbReference type="RefSeq" id="XP_001328987.1">
    <property type="nucleotide sequence ID" value="XM_001328952.1"/>
</dbReference>
<dbReference type="VEuPathDB" id="TrichDB:TVAG_447220"/>
<reference evidence="2" key="1">
    <citation type="submission" date="2006-10" db="EMBL/GenBank/DDBJ databases">
        <authorList>
            <person name="Amadeo P."/>
            <person name="Zhao Q."/>
            <person name="Wortman J."/>
            <person name="Fraser-Liggett C."/>
            <person name="Carlton J."/>
        </authorList>
    </citation>
    <scope>NUCLEOTIDE SEQUENCE</scope>
    <source>
        <strain evidence="2">G3</strain>
    </source>
</reference>
<dbReference type="Proteomes" id="UP000001542">
    <property type="component" value="Unassembled WGS sequence"/>
</dbReference>
<organism evidence="2 3">
    <name type="scientific">Trichomonas vaginalis (strain ATCC PRA-98 / G3)</name>
    <dbReference type="NCBI Taxonomy" id="412133"/>
    <lineage>
        <taxon>Eukaryota</taxon>
        <taxon>Metamonada</taxon>
        <taxon>Parabasalia</taxon>
        <taxon>Trichomonadida</taxon>
        <taxon>Trichomonadidae</taxon>
        <taxon>Trichomonas</taxon>
    </lineage>
</organism>
<dbReference type="EMBL" id="DS113238">
    <property type="protein sequence ID" value="EAY16764.1"/>
    <property type="molecule type" value="Genomic_DNA"/>
</dbReference>
<accession>A2DRZ4</accession>
<feature type="region of interest" description="Disordered" evidence="1">
    <location>
        <begin position="1"/>
        <end position="24"/>
    </location>
</feature>
<evidence type="ECO:0000256" key="1">
    <source>
        <dbReference type="SAM" id="MobiDB-lite"/>
    </source>
</evidence>
<dbReference type="VEuPathDB" id="TrichDB:TVAGG3_1001520"/>
<dbReference type="KEGG" id="tva:4774789"/>
<name>A2DRZ4_TRIV3</name>
<dbReference type="InParanoid" id="A2DRZ4"/>
<protein>
    <submittedName>
        <fullName evidence="2">Uncharacterized protein</fullName>
    </submittedName>
</protein>